<dbReference type="Proteomes" id="UP000276215">
    <property type="component" value="Unassembled WGS sequence"/>
</dbReference>
<accession>A0A3N4JW25</accession>
<dbReference type="AlphaFoldDB" id="A0A3N4JW25"/>
<keyword evidence="2" id="KW-1185">Reference proteome</keyword>
<protein>
    <recommendedName>
        <fullName evidence="3">Ubiquitin 3 binding protein But2 C-terminal domain-containing protein</fullName>
    </recommendedName>
</protein>
<organism evidence="1 2">
    <name type="scientific">Choiromyces venosus 120613-1</name>
    <dbReference type="NCBI Taxonomy" id="1336337"/>
    <lineage>
        <taxon>Eukaryota</taxon>
        <taxon>Fungi</taxon>
        <taxon>Dikarya</taxon>
        <taxon>Ascomycota</taxon>
        <taxon>Pezizomycotina</taxon>
        <taxon>Pezizomycetes</taxon>
        <taxon>Pezizales</taxon>
        <taxon>Tuberaceae</taxon>
        <taxon>Choiromyces</taxon>
    </lineage>
</organism>
<evidence type="ECO:0000313" key="1">
    <source>
        <dbReference type="EMBL" id="RPB00351.1"/>
    </source>
</evidence>
<gene>
    <name evidence="1" type="ORF">L873DRAFT_1805098</name>
</gene>
<evidence type="ECO:0000313" key="2">
    <source>
        <dbReference type="Proteomes" id="UP000276215"/>
    </source>
</evidence>
<proteinExistence type="predicted"/>
<reference evidence="1 2" key="1">
    <citation type="journal article" date="2018" name="Nat. Ecol. Evol.">
        <title>Pezizomycetes genomes reveal the molecular basis of ectomycorrhizal truffle lifestyle.</title>
        <authorList>
            <person name="Murat C."/>
            <person name="Payen T."/>
            <person name="Noel B."/>
            <person name="Kuo A."/>
            <person name="Morin E."/>
            <person name="Chen J."/>
            <person name="Kohler A."/>
            <person name="Krizsan K."/>
            <person name="Balestrini R."/>
            <person name="Da Silva C."/>
            <person name="Montanini B."/>
            <person name="Hainaut M."/>
            <person name="Levati E."/>
            <person name="Barry K.W."/>
            <person name="Belfiori B."/>
            <person name="Cichocki N."/>
            <person name="Clum A."/>
            <person name="Dockter R.B."/>
            <person name="Fauchery L."/>
            <person name="Guy J."/>
            <person name="Iotti M."/>
            <person name="Le Tacon F."/>
            <person name="Lindquist E.A."/>
            <person name="Lipzen A."/>
            <person name="Malagnac F."/>
            <person name="Mello A."/>
            <person name="Molinier V."/>
            <person name="Miyauchi S."/>
            <person name="Poulain J."/>
            <person name="Riccioni C."/>
            <person name="Rubini A."/>
            <person name="Sitrit Y."/>
            <person name="Splivallo R."/>
            <person name="Traeger S."/>
            <person name="Wang M."/>
            <person name="Zifcakova L."/>
            <person name="Wipf D."/>
            <person name="Zambonelli A."/>
            <person name="Paolocci F."/>
            <person name="Nowrousian M."/>
            <person name="Ottonello S."/>
            <person name="Baldrian P."/>
            <person name="Spatafora J.W."/>
            <person name="Henrissat B."/>
            <person name="Nagy L.G."/>
            <person name="Aury J.M."/>
            <person name="Wincker P."/>
            <person name="Grigoriev I.V."/>
            <person name="Bonfante P."/>
            <person name="Martin F.M."/>
        </authorList>
    </citation>
    <scope>NUCLEOTIDE SEQUENCE [LARGE SCALE GENOMIC DNA]</scope>
    <source>
        <strain evidence="1 2">120613-1</strain>
    </source>
</reference>
<feature type="non-terminal residue" evidence="1">
    <location>
        <position position="1"/>
    </location>
</feature>
<name>A0A3N4JW25_9PEZI</name>
<dbReference type="EMBL" id="ML120380">
    <property type="protein sequence ID" value="RPB00351.1"/>
    <property type="molecule type" value="Genomic_DNA"/>
</dbReference>
<evidence type="ECO:0008006" key="3">
    <source>
        <dbReference type="Google" id="ProtNLM"/>
    </source>
</evidence>
<sequence>LTPRDAPIHPEIVIKEDVIDEVFHLEICIVIKEDYPITAFPPAATCEVSRTNGAHSVWTLLGFNIPAFSDSESAPLTGAPGIIGLPELVAGTFQTSASGAGPATVVEDFGLSFDCPTAPTCYGYEVQPVGGGDKVTRGCAGHGFIITAAAPQEHFLLNMG</sequence>